<gene>
    <name evidence="2" type="ORF">ELUMI_v1c05400</name>
</gene>
<evidence type="ECO:0000313" key="2">
    <source>
        <dbReference type="EMBL" id="ATZ17264.1"/>
    </source>
</evidence>
<evidence type="ECO:0000313" key="3">
    <source>
        <dbReference type="Proteomes" id="UP000232063"/>
    </source>
</evidence>
<protein>
    <submittedName>
        <fullName evidence="2">Uncharacterized protein</fullName>
    </submittedName>
</protein>
<keyword evidence="3" id="KW-1185">Reference proteome</keyword>
<dbReference type="RefSeq" id="WP_025734687.1">
    <property type="nucleotide sequence ID" value="NZ_CP024963.1"/>
</dbReference>
<name>A0A2K8NU15_9MOLU</name>
<evidence type="ECO:0000256" key="1">
    <source>
        <dbReference type="SAM" id="Phobius"/>
    </source>
</evidence>
<proteinExistence type="predicted"/>
<feature type="transmembrane region" description="Helical" evidence="1">
    <location>
        <begin position="91"/>
        <end position="116"/>
    </location>
</feature>
<keyword evidence="1" id="KW-0472">Membrane</keyword>
<keyword evidence="1" id="KW-0812">Transmembrane</keyword>
<feature type="transmembrane region" description="Helical" evidence="1">
    <location>
        <begin position="30"/>
        <end position="55"/>
    </location>
</feature>
<dbReference type="KEGG" id="elj:ELUMI_v1c05400"/>
<reference evidence="2 3" key="1">
    <citation type="submission" date="2017-11" db="EMBL/GenBank/DDBJ databases">
        <title>Genome sequence of Entomoplasma luminosum PIMN-1 (ATCC 49195).</title>
        <authorList>
            <person name="Lo W.-S."/>
            <person name="Gasparich G.E."/>
            <person name="Kuo C.-H."/>
        </authorList>
    </citation>
    <scope>NUCLEOTIDE SEQUENCE [LARGE SCALE GENOMIC DNA]</scope>
    <source>
        <strain evidence="2 3">PIMN-1</strain>
    </source>
</reference>
<dbReference type="EMBL" id="CP024963">
    <property type="protein sequence ID" value="ATZ17264.1"/>
    <property type="molecule type" value="Genomic_DNA"/>
</dbReference>
<dbReference type="AlphaFoldDB" id="A0A2K8NU15"/>
<organism evidence="2 3">
    <name type="scientific">Williamsoniiplasma luminosum</name>
    <dbReference type="NCBI Taxonomy" id="214888"/>
    <lineage>
        <taxon>Bacteria</taxon>
        <taxon>Bacillati</taxon>
        <taxon>Mycoplasmatota</taxon>
        <taxon>Mollicutes</taxon>
        <taxon>Entomoplasmatales</taxon>
        <taxon>Williamsoniiplasma</taxon>
    </lineage>
</organism>
<sequence>MNNLLTNIGEHVCPLPEGSIKTWPFGELTLAGFILMGFALLIIGAVILYFLYMLLESWLEYRYQKAHPLMYQKDVSFKKIYSKEIEETTVLSLDCFILLFGFIMSIIAAILIGVGWGNLSYIFTSKFDTWLVTNQTLFGEIHFNTWLQENYTQLGITNLQWDSLVNSMNLKFGCINAIGSLITK</sequence>
<accession>A0A2K8NU15</accession>
<dbReference type="Proteomes" id="UP000232063">
    <property type="component" value="Chromosome"/>
</dbReference>
<keyword evidence="1" id="KW-1133">Transmembrane helix</keyword>